<organism evidence="7 8">
    <name type="scientific">Perkinsus olseni</name>
    <name type="common">Perkinsus atlanticus</name>
    <dbReference type="NCBI Taxonomy" id="32597"/>
    <lineage>
        <taxon>Eukaryota</taxon>
        <taxon>Sar</taxon>
        <taxon>Alveolata</taxon>
        <taxon>Perkinsozoa</taxon>
        <taxon>Perkinsea</taxon>
        <taxon>Perkinsida</taxon>
        <taxon>Perkinsidae</taxon>
        <taxon>Perkinsus</taxon>
    </lineage>
</organism>
<keyword evidence="4" id="KW-0539">Nucleus</keyword>
<dbReference type="AlphaFoldDB" id="A0A7J6L9A0"/>
<dbReference type="Pfam" id="PF05179">
    <property type="entry name" value="CDC73_C"/>
    <property type="match status" value="1"/>
</dbReference>
<evidence type="ECO:0000256" key="3">
    <source>
        <dbReference type="ARBA" id="ARBA00023163"/>
    </source>
</evidence>
<dbReference type="InterPro" id="IPR007852">
    <property type="entry name" value="Cdc73/Parafibromin"/>
</dbReference>
<comment type="caution">
    <text evidence="7">The sequence shown here is derived from an EMBL/GenBank/DDBJ whole genome shotgun (WGS) entry which is preliminary data.</text>
</comment>
<evidence type="ECO:0000256" key="1">
    <source>
        <dbReference type="ARBA" id="ARBA00004123"/>
    </source>
</evidence>
<dbReference type="InterPro" id="IPR031336">
    <property type="entry name" value="CDC73_C"/>
</dbReference>
<dbReference type="Proteomes" id="UP000570595">
    <property type="component" value="Unassembled WGS sequence"/>
</dbReference>
<accession>A0A7J6L9A0</accession>
<evidence type="ECO:0000256" key="4">
    <source>
        <dbReference type="ARBA" id="ARBA00023242"/>
    </source>
</evidence>
<keyword evidence="3" id="KW-0804">Transcription</keyword>
<proteinExistence type="inferred from homology"/>
<dbReference type="InterPro" id="IPR038103">
    <property type="entry name" value="CDC73_C_sf"/>
</dbReference>
<dbReference type="GO" id="GO:0006368">
    <property type="term" value="P:transcription elongation by RNA polymerase II"/>
    <property type="evidence" value="ECO:0007669"/>
    <property type="project" value="InterPro"/>
</dbReference>
<gene>
    <name evidence="7" type="primary">CDC73_1</name>
    <name evidence="7" type="ORF">FOZ61_007451</name>
</gene>
<dbReference type="PANTHER" id="PTHR12466">
    <property type="entry name" value="CDC73 DOMAIN PROTEIN"/>
    <property type="match status" value="1"/>
</dbReference>
<dbReference type="GO" id="GO:0000993">
    <property type="term" value="F:RNA polymerase II complex binding"/>
    <property type="evidence" value="ECO:0007669"/>
    <property type="project" value="TreeGrafter"/>
</dbReference>
<dbReference type="OrthoDB" id="2186602at2759"/>
<feature type="region of interest" description="Disordered" evidence="5">
    <location>
        <begin position="318"/>
        <end position="340"/>
    </location>
</feature>
<evidence type="ECO:0000256" key="5">
    <source>
        <dbReference type="SAM" id="MobiDB-lite"/>
    </source>
</evidence>
<evidence type="ECO:0000313" key="7">
    <source>
        <dbReference type="EMBL" id="KAF4655680.1"/>
    </source>
</evidence>
<dbReference type="GO" id="GO:0032968">
    <property type="term" value="P:positive regulation of transcription elongation by RNA polymerase II"/>
    <property type="evidence" value="ECO:0007669"/>
    <property type="project" value="TreeGrafter"/>
</dbReference>
<evidence type="ECO:0000256" key="2">
    <source>
        <dbReference type="ARBA" id="ARBA00010427"/>
    </source>
</evidence>
<feature type="region of interest" description="Disordered" evidence="5">
    <location>
        <begin position="75"/>
        <end position="126"/>
    </location>
</feature>
<comment type="similarity">
    <text evidence="2">Belongs to the CDC73 family.</text>
</comment>
<sequence>MAGHTPEWMKAPVKLSVLRKYEAELQSNGRRILTNRDVKQDLAVRYGREELGLSTEDLPSVEIFLGHRARLSPEKLKEKQTHHIQQNSAATAGPSRKGTRGAMQDDENPAKKRPRSHLSSVPHASVPKARPLIEEINDIAQKKFKPTIVVPSISSSASRINILNAKKFLEEGVYQEPDPRRMARPEGPVTFSKKIGGFTWEFRIVDSVTTFRKNDWKSCVAIILDGKRWQLKHWPFKSEADLFHSVLGVSIRYEDDVADPQTVGGTWNVKTLKLKKNQRHTDAAVQVLLTAKGGRHGEDHHFLIIIIRPHSGGTWRPSLHSPKFVDSPTDRDCDITTSSG</sequence>
<protein>
    <submittedName>
        <fullName evidence="7">Accessory factor associated with RNA polymerase II, variant 2</fullName>
    </submittedName>
</protein>
<reference evidence="7 8" key="1">
    <citation type="submission" date="2020-04" db="EMBL/GenBank/DDBJ databases">
        <title>Perkinsus olseni comparative genomics.</title>
        <authorList>
            <person name="Bogema D.R."/>
        </authorList>
    </citation>
    <scope>NUCLEOTIDE SEQUENCE [LARGE SCALE GENOMIC DNA]</scope>
    <source>
        <strain evidence="7">ATCC PRA-179</strain>
    </source>
</reference>
<evidence type="ECO:0000313" key="8">
    <source>
        <dbReference type="Proteomes" id="UP000570595"/>
    </source>
</evidence>
<comment type="subcellular location">
    <subcellularLocation>
        <location evidence="1">Nucleus</location>
    </subcellularLocation>
</comment>
<name>A0A7J6L9A0_PEROL</name>
<feature type="domain" description="Cell division control protein 73 C-terminal" evidence="6">
    <location>
        <begin position="143"/>
        <end position="285"/>
    </location>
</feature>
<dbReference type="GO" id="GO:0016593">
    <property type="term" value="C:Cdc73/Paf1 complex"/>
    <property type="evidence" value="ECO:0007669"/>
    <property type="project" value="InterPro"/>
</dbReference>
<dbReference type="EMBL" id="JABAHT010000453">
    <property type="protein sequence ID" value="KAF4655680.1"/>
    <property type="molecule type" value="Genomic_DNA"/>
</dbReference>
<dbReference type="Gene3D" id="3.40.50.11990">
    <property type="entry name" value="RNA polymerase II accessory factor, Cdc73 C-terminal domain"/>
    <property type="match status" value="1"/>
</dbReference>
<dbReference type="PANTHER" id="PTHR12466:SF8">
    <property type="entry name" value="PARAFIBROMIN"/>
    <property type="match status" value="1"/>
</dbReference>
<evidence type="ECO:0000259" key="6">
    <source>
        <dbReference type="Pfam" id="PF05179"/>
    </source>
</evidence>